<accession>A0A1B9J1P2</accession>
<proteinExistence type="predicted"/>
<sequence>MSASEIQAPICTFHNTEMGVWVNIRENPAWACRDPTCESQQPYTDGKFTATCPTHPRGLIVRYKYPNQPLDWYCASGCGSTTRNSQPRYDPSGHVSALRHAQSTRVPGSVSEYSVEYPHQTQQGPPGGYGGYSDVTFYGGYGNNPYASYQGQGGR</sequence>
<dbReference type="AlphaFoldDB" id="A0A1B9J1P2"/>
<dbReference type="Proteomes" id="UP000092583">
    <property type="component" value="Unassembled WGS sequence"/>
</dbReference>
<reference evidence="2 3" key="1">
    <citation type="submission" date="2013-07" db="EMBL/GenBank/DDBJ databases">
        <title>The Genome Sequence of Kwoniella mangroviensis CBS10435.</title>
        <authorList>
            <consortium name="The Broad Institute Genome Sequencing Platform"/>
            <person name="Cuomo C."/>
            <person name="Litvintseva A."/>
            <person name="Chen Y."/>
            <person name="Heitman J."/>
            <person name="Sun S."/>
            <person name="Springer D."/>
            <person name="Dromer F."/>
            <person name="Young S.K."/>
            <person name="Zeng Q."/>
            <person name="Gargeya S."/>
            <person name="Fitzgerald M."/>
            <person name="Abouelleil A."/>
            <person name="Alvarado L."/>
            <person name="Berlin A.M."/>
            <person name="Chapman S.B."/>
            <person name="Dewar J."/>
            <person name="Goldberg J."/>
            <person name="Griggs A."/>
            <person name="Gujja S."/>
            <person name="Hansen M."/>
            <person name="Howarth C."/>
            <person name="Imamovic A."/>
            <person name="Larimer J."/>
            <person name="McCowan C."/>
            <person name="Murphy C."/>
            <person name="Pearson M."/>
            <person name="Priest M."/>
            <person name="Roberts A."/>
            <person name="Saif S."/>
            <person name="Shea T."/>
            <person name="Sykes S."/>
            <person name="Wortman J."/>
            <person name="Nusbaum C."/>
            <person name="Birren B."/>
        </authorList>
    </citation>
    <scope>NUCLEOTIDE SEQUENCE [LARGE SCALE GENOMIC DNA]</scope>
    <source>
        <strain evidence="2 3">CBS 10435</strain>
    </source>
</reference>
<reference evidence="3" key="2">
    <citation type="submission" date="2013-12" db="EMBL/GenBank/DDBJ databases">
        <title>Evolution of pathogenesis and genome organization in the Tremellales.</title>
        <authorList>
            <person name="Cuomo C."/>
            <person name="Litvintseva A."/>
            <person name="Heitman J."/>
            <person name="Chen Y."/>
            <person name="Sun S."/>
            <person name="Springer D."/>
            <person name="Dromer F."/>
            <person name="Young S."/>
            <person name="Zeng Q."/>
            <person name="Chapman S."/>
            <person name="Gujja S."/>
            <person name="Saif S."/>
            <person name="Birren B."/>
        </authorList>
    </citation>
    <scope>NUCLEOTIDE SEQUENCE [LARGE SCALE GENOMIC DNA]</scope>
    <source>
        <strain evidence="3">CBS 10435</strain>
    </source>
</reference>
<dbReference type="EMBL" id="KI669459">
    <property type="protein sequence ID" value="OCF61685.1"/>
    <property type="molecule type" value="Genomic_DNA"/>
</dbReference>
<evidence type="ECO:0000313" key="3">
    <source>
        <dbReference type="Proteomes" id="UP000092583"/>
    </source>
</evidence>
<protein>
    <submittedName>
        <fullName evidence="2">Uncharacterized protein</fullName>
    </submittedName>
</protein>
<name>A0A1B9J1P2_9TREE</name>
<feature type="region of interest" description="Disordered" evidence="1">
    <location>
        <begin position="100"/>
        <end position="131"/>
    </location>
</feature>
<gene>
    <name evidence="2" type="ORF">L486_01343</name>
</gene>
<keyword evidence="3" id="KW-1185">Reference proteome</keyword>
<evidence type="ECO:0000256" key="1">
    <source>
        <dbReference type="SAM" id="MobiDB-lite"/>
    </source>
</evidence>
<organism evidence="2 3">
    <name type="scientific">Kwoniella mangroviensis CBS 10435</name>
    <dbReference type="NCBI Taxonomy" id="1331196"/>
    <lineage>
        <taxon>Eukaryota</taxon>
        <taxon>Fungi</taxon>
        <taxon>Dikarya</taxon>
        <taxon>Basidiomycota</taxon>
        <taxon>Agaricomycotina</taxon>
        <taxon>Tremellomycetes</taxon>
        <taxon>Tremellales</taxon>
        <taxon>Cryptococcaceae</taxon>
        <taxon>Kwoniella</taxon>
    </lineage>
</organism>
<evidence type="ECO:0000313" key="2">
    <source>
        <dbReference type="EMBL" id="OCF61685.1"/>
    </source>
</evidence>